<proteinExistence type="predicted"/>
<evidence type="ECO:0008006" key="4">
    <source>
        <dbReference type="Google" id="ProtNLM"/>
    </source>
</evidence>
<dbReference type="Proteomes" id="UP000054988">
    <property type="component" value="Unassembled WGS sequence"/>
</dbReference>
<comment type="caution">
    <text evidence="2">The sequence shown here is derived from an EMBL/GenBank/DDBJ whole genome shotgun (WGS) entry which is preliminary data.</text>
</comment>
<feature type="region of interest" description="Disordered" evidence="1">
    <location>
        <begin position="34"/>
        <end position="65"/>
    </location>
</feature>
<evidence type="ECO:0000313" key="3">
    <source>
        <dbReference type="Proteomes" id="UP000054988"/>
    </source>
</evidence>
<gene>
    <name evidence="2" type="ORF">WG66_8980</name>
</gene>
<protein>
    <recommendedName>
        <fullName evidence="4">Reverse transcriptase-rnase h-integrase</fullName>
    </recommendedName>
</protein>
<reference evidence="2 3" key="1">
    <citation type="submission" date="2015-12" db="EMBL/GenBank/DDBJ databases">
        <title>Draft genome sequence of Moniliophthora roreri, the causal agent of frosty pod rot of cacao.</title>
        <authorList>
            <person name="Aime M.C."/>
            <person name="Diaz-Valderrama J.R."/>
            <person name="Kijpornyongpan T."/>
            <person name="Phillips-Mora W."/>
        </authorList>
    </citation>
    <scope>NUCLEOTIDE SEQUENCE [LARGE SCALE GENOMIC DNA]</scope>
    <source>
        <strain evidence="2 3">MCA 2952</strain>
    </source>
</reference>
<accession>A0A0W0FPY7</accession>
<evidence type="ECO:0000313" key="2">
    <source>
        <dbReference type="EMBL" id="KTB38443.1"/>
    </source>
</evidence>
<evidence type="ECO:0000256" key="1">
    <source>
        <dbReference type="SAM" id="MobiDB-lite"/>
    </source>
</evidence>
<name>A0A0W0FPY7_MONRR</name>
<dbReference type="EMBL" id="LATX01001762">
    <property type="protein sequence ID" value="KTB38443.1"/>
    <property type="molecule type" value="Genomic_DNA"/>
</dbReference>
<sequence>MAPIEDPHLRPPLTPEVFRRLKHQFHPDIEVIPPVGGEGLSRAHEVKDEEQENRTPLSDKDPLMLSLRPPTPLPTPMTLLVNCISALCADWNTISPEIAHSTCVGLAALRTEGLVRVQTLCQMIMIMMMNLTTISEENAEESIHNSRGDADFLFVGADPQKVQRFEELPLVSEQVAAGWQPTLDVPATPVLQSINEMPDTSYDYNTELYGDGES</sequence>
<organism evidence="2 3">
    <name type="scientific">Moniliophthora roreri</name>
    <name type="common">Frosty pod rot fungus</name>
    <name type="synonym">Monilia roreri</name>
    <dbReference type="NCBI Taxonomy" id="221103"/>
    <lineage>
        <taxon>Eukaryota</taxon>
        <taxon>Fungi</taxon>
        <taxon>Dikarya</taxon>
        <taxon>Basidiomycota</taxon>
        <taxon>Agaricomycotina</taxon>
        <taxon>Agaricomycetes</taxon>
        <taxon>Agaricomycetidae</taxon>
        <taxon>Agaricales</taxon>
        <taxon>Marasmiineae</taxon>
        <taxon>Marasmiaceae</taxon>
        <taxon>Moniliophthora</taxon>
    </lineage>
</organism>
<dbReference type="AlphaFoldDB" id="A0A0W0FPY7"/>